<dbReference type="Proteomes" id="UP001642409">
    <property type="component" value="Unassembled WGS sequence"/>
</dbReference>
<sequence length="1119" mass="120465">MHEVLVDISRIFQYMLSSILLFQAVKRTNQLAFTNNILVNNQQYSFGQKKNLLNTVSVDKDLYVLPKTSHLFIFTEHTQQSKINLKLSHVNIFSVFGFNDNQTILSSQINVTLNYYVITGALICIQCDIKAFNSSLIFSAVGQQLSGVIMESMSIINLVNTIIQFRLNSTQASGIANVIKYSLDQFQLSKCRISGTNLQASSSNGYIASSVTINISLVIDQLIICVNQTKQFGDSNVTLASSQILDGCDIICISGSVVYGICQNNLAFGQVKDGMLQCIFPFVFVNNQCKCAENYLLNVSVCVDLVASLGGNFTSASPEQLLLIQQIKANITNMVQVQNDVYQYLDSNLIANFSALTQTLTTNNNLIQQYITDNSTVLKQSVSILNTSVKSNMDYQNLVIKNLQDQVDQLDIKFGTNSTVVNNTPVINNTFVDIIWYTQYLDISQNSITPAPIIACAQTSFSISFDIADITNNVTTSDFSSGYVFSTSTSITNAFINVQDGVYKAAISPLFQGQNTFNNIKVQIGAQVLGTGSILTPGSTLIINQMSIISKLGTQITVNATFKLYVLQLKATSTVITNMLLNLSFADATAGQISVFGGVSGALNISNFKQCGSIVSTASVSISPVVNTSTVYFANLSVTLDAFSCGNQSSMIFSVVNTSSVEINDIFVQLGTLTPLIISLVVSTSANFFQYGGFIAAQNSTVLSLTDVKYTTMQQIKTVYLNQSGLFVGFSNKSNNSIQINNICLTTNFIAQYFYQFGLFGSFEGSFSLTNAQVNLNVSCDSFTYIGVLGSITSGTITFTSVKLQLFANYTNPSTYIGGLAAVNNGLTNIINSTVEAGNCSSGQYSAGFVAYQSDTLLIKLSAVTCNVSGQYSAGFVGYGVNIQLVNCSVVNSKIQTTGQYAAGFVAYAVGNTQIYNNWAKNISVIANQFAGGFVSYIDSLMTCQNSMVTNVSVTSANNYAGVFGVVNSYANVVITNNLMNQLTVVTISNFAGFVAVLNSYANIVIQTSQLNNSRIQCSNYGGFIGYVYAQGAAVISESNVIKTAIQGTYVGGFIGYFSGVNSKLLSCRVSNVTLTGSNVQFGAGYKTTALNTQNSVSDGSNLINSVLQNNCNNFATSC</sequence>
<proteinExistence type="predicted"/>
<gene>
    <name evidence="1" type="ORF">HINF_LOCUS50033</name>
</gene>
<dbReference type="Gene3D" id="2.160.20.110">
    <property type="match status" value="1"/>
</dbReference>
<reference evidence="1 2" key="1">
    <citation type="submission" date="2024-07" db="EMBL/GenBank/DDBJ databases">
        <authorList>
            <person name="Akdeniz Z."/>
        </authorList>
    </citation>
    <scope>NUCLEOTIDE SEQUENCE [LARGE SCALE GENOMIC DNA]</scope>
</reference>
<organism evidence="1 2">
    <name type="scientific">Hexamita inflata</name>
    <dbReference type="NCBI Taxonomy" id="28002"/>
    <lineage>
        <taxon>Eukaryota</taxon>
        <taxon>Metamonada</taxon>
        <taxon>Diplomonadida</taxon>
        <taxon>Hexamitidae</taxon>
        <taxon>Hexamitinae</taxon>
        <taxon>Hexamita</taxon>
    </lineage>
</organism>
<accession>A0ABP1KKR5</accession>
<name>A0ABP1KKR5_9EUKA</name>
<protein>
    <submittedName>
        <fullName evidence="1">Hypothetical_protein</fullName>
    </submittedName>
</protein>
<dbReference type="EMBL" id="CAXDID020000238">
    <property type="protein sequence ID" value="CAL6062117.1"/>
    <property type="molecule type" value="Genomic_DNA"/>
</dbReference>
<keyword evidence="2" id="KW-1185">Reference proteome</keyword>
<evidence type="ECO:0000313" key="1">
    <source>
        <dbReference type="EMBL" id="CAL6062117.1"/>
    </source>
</evidence>
<comment type="caution">
    <text evidence="1">The sequence shown here is derived from an EMBL/GenBank/DDBJ whole genome shotgun (WGS) entry which is preliminary data.</text>
</comment>
<evidence type="ECO:0000313" key="2">
    <source>
        <dbReference type="Proteomes" id="UP001642409"/>
    </source>
</evidence>